<dbReference type="Proteomes" id="UP000184368">
    <property type="component" value="Unassembled WGS sequence"/>
</dbReference>
<gene>
    <name evidence="1" type="ORF">SAMN05444008_108201</name>
</gene>
<keyword evidence="2" id="KW-1185">Reference proteome</keyword>
<dbReference type="RefSeq" id="WP_073043489.1">
    <property type="nucleotide sequence ID" value="NZ_FQUO01000008.1"/>
</dbReference>
<evidence type="ECO:0000313" key="2">
    <source>
        <dbReference type="Proteomes" id="UP000184368"/>
    </source>
</evidence>
<reference evidence="1 2" key="1">
    <citation type="submission" date="2016-11" db="EMBL/GenBank/DDBJ databases">
        <authorList>
            <person name="Jaros S."/>
            <person name="Januszkiewicz K."/>
            <person name="Wedrychowicz H."/>
        </authorList>
    </citation>
    <scope>NUCLEOTIDE SEQUENCE [LARGE SCALE GENOMIC DNA]</scope>
    <source>
        <strain evidence="1 2">DSM 26897</strain>
    </source>
</reference>
<dbReference type="AlphaFoldDB" id="A0A1M5C335"/>
<sequence length="237" mass="26487">MKAIENADLGSPLRGTGVVGTRVEHRFILRDGFTPAGATAMLLGTFPSVLIREAFGRVRQTDVDFFYGSADNNFWRDLSIVYNRPLSFTRTETAIEERKQLLTDLNLALSDAIFACTTSGSAMDTALQNIELNEYIIATLDQHPTISRLYFTSSSGKVNAESLTLKLLKEKGRISGMRIIQQSGPRRRNFQYRDAAGSMRMMDTVTLISPSPLAEQMAGIKPEQRRALYQQWLPIMA</sequence>
<accession>A0A1M5C335</accession>
<proteinExistence type="predicted"/>
<dbReference type="EMBL" id="FQUO01000008">
    <property type="protein sequence ID" value="SHF48842.1"/>
    <property type="molecule type" value="Genomic_DNA"/>
</dbReference>
<dbReference type="Gene3D" id="3.40.470.10">
    <property type="entry name" value="Uracil-DNA glycosylase-like domain"/>
    <property type="match status" value="1"/>
</dbReference>
<name>A0A1M5C335_9BACT</name>
<organism evidence="1 2">
    <name type="scientific">Cnuella takakiae</name>
    <dbReference type="NCBI Taxonomy" id="1302690"/>
    <lineage>
        <taxon>Bacteria</taxon>
        <taxon>Pseudomonadati</taxon>
        <taxon>Bacteroidota</taxon>
        <taxon>Chitinophagia</taxon>
        <taxon>Chitinophagales</taxon>
        <taxon>Chitinophagaceae</taxon>
        <taxon>Cnuella</taxon>
    </lineage>
</organism>
<evidence type="ECO:0000313" key="1">
    <source>
        <dbReference type="EMBL" id="SHF48842.1"/>
    </source>
</evidence>
<dbReference type="OrthoDB" id="1422214at2"/>
<protein>
    <submittedName>
        <fullName evidence="1">Uncharacterized protein</fullName>
    </submittedName>
</protein>
<dbReference type="STRING" id="1302690.BUE76_18245"/>
<dbReference type="InterPro" id="IPR036895">
    <property type="entry name" value="Uracil-DNA_glycosylase-like_sf"/>
</dbReference>